<dbReference type="EMBL" id="CP126650">
    <property type="protein sequence ID" value="WJZ83529.1"/>
    <property type="molecule type" value="Genomic_DNA"/>
</dbReference>
<sequence length="127" mass="14011">MENKCSFSPLTKDPEALSMVSMLREVEMLTLTMLESLLSSISGSTVPSKPSNWSLVPKLMPHKCLVCEEAAADLSEFEKVDAALNTLISHRSKSVNLVHVNNVQDELGELKSSIQALEECLEFLSRC</sequence>
<evidence type="ECO:0000313" key="2">
    <source>
        <dbReference type="Proteomes" id="UP001227230"/>
    </source>
</evidence>
<evidence type="ECO:0000313" key="1">
    <source>
        <dbReference type="EMBL" id="WJZ83529.1"/>
    </source>
</evidence>
<gene>
    <name evidence="1" type="ORF">VitviT2T_003200</name>
</gene>
<dbReference type="PANTHER" id="PTHR33070:SF129">
    <property type="entry name" value="DUF241 DOMAIN PROTEIN"/>
    <property type="match status" value="1"/>
</dbReference>
<dbReference type="InterPro" id="IPR004320">
    <property type="entry name" value="BPS1_pln"/>
</dbReference>
<dbReference type="Proteomes" id="UP001227230">
    <property type="component" value="Chromosome 3"/>
</dbReference>
<name>A0ABY9BLP9_VITVI</name>
<protein>
    <submittedName>
        <fullName evidence="1">Uncharacterized protein</fullName>
    </submittedName>
</protein>
<accession>A0ABY9BLP9</accession>
<dbReference type="PANTHER" id="PTHR33070">
    <property type="entry name" value="OS06G0725500 PROTEIN"/>
    <property type="match status" value="1"/>
</dbReference>
<proteinExistence type="predicted"/>
<organism evidence="1 2">
    <name type="scientific">Vitis vinifera</name>
    <name type="common">Grape</name>
    <dbReference type="NCBI Taxonomy" id="29760"/>
    <lineage>
        <taxon>Eukaryota</taxon>
        <taxon>Viridiplantae</taxon>
        <taxon>Streptophyta</taxon>
        <taxon>Embryophyta</taxon>
        <taxon>Tracheophyta</taxon>
        <taxon>Spermatophyta</taxon>
        <taxon>Magnoliopsida</taxon>
        <taxon>eudicotyledons</taxon>
        <taxon>Gunneridae</taxon>
        <taxon>Pentapetalae</taxon>
        <taxon>rosids</taxon>
        <taxon>Vitales</taxon>
        <taxon>Vitaceae</taxon>
        <taxon>Viteae</taxon>
        <taxon>Vitis</taxon>
    </lineage>
</organism>
<keyword evidence="2" id="KW-1185">Reference proteome</keyword>
<dbReference type="Pfam" id="PF03087">
    <property type="entry name" value="BPS1"/>
    <property type="match status" value="1"/>
</dbReference>
<reference evidence="1 2" key="1">
    <citation type="journal article" date="2023" name="Hortic Res">
        <title>The complete reference genome for grapevine (Vitis vinifera L.) genetics and breeding.</title>
        <authorList>
            <person name="Shi X."/>
            <person name="Cao S."/>
            <person name="Wang X."/>
            <person name="Huang S."/>
            <person name="Wang Y."/>
            <person name="Liu Z."/>
            <person name="Liu W."/>
            <person name="Leng X."/>
            <person name="Peng Y."/>
            <person name="Wang N."/>
            <person name="Wang Y."/>
            <person name="Ma Z."/>
            <person name="Xu X."/>
            <person name="Zhang F."/>
            <person name="Xue H."/>
            <person name="Zhong H."/>
            <person name="Wang Y."/>
            <person name="Zhang K."/>
            <person name="Velt A."/>
            <person name="Avia K."/>
            <person name="Holtgrawe D."/>
            <person name="Grimplet J."/>
            <person name="Matus J.T."/>
            <person name="Ware D."/>
            <person name="Wu X."/>
            <person name="Wang H."/>
            <person name="Liu C."/>
            <person name="Fang Y."/>
            <person name="Rustenholz C."/>
            <person name="Cheng Z."/>
            <person name="Xiao H."/>
            <person name="Zhou Y."/>
        </authorList>
    </citation>
    <scope>NUCLEOTIDE SEQUENCE [LARGE SCALE GENOMIC DNA]</scope>
    <source>
        <strain evidence="2">cv. Pinot noir / PN40024</strain>
        <tissue evidence="1">Leaf</tissue>
    </source>
</reference>